<keyword evidence="1" id="KW-0969">Cilium</keyword>
<sequence>MLINKSMYPVKAGYSAISTMQGQLGKLQTQLGNGQKAQNLAEMGNDRTVSLATRGRLTKLDSFANNIDTVNLRLSFLDQAFTSLNSLKSETRNSATPTSFGENGLVMASLQKDSENRLSQLLETLNLSVAGRYMMGGNKTDAPPVKSMDLIMNGQGPLDGFKTVVNERNRADLGTAETVDLGDLGLPNTRISGPHGNYLSVSSAMFDKLDYKLTSISSSTPTPGAASGIKTSGPTANPINHSSYFSAVPADDATVIVTLKRQDGTAAQTRSMTAVTTLSDPAVVGEYVRVPGDPSATAKNFHEALTALEGDLDSFSSITTNNSAITIKGDADGSAQLGIKLASNPVAGETLSITVQKPDKTFETITLTARASGTPAANEFAIGATRAETMQALDAAIKNQLGNLQASVHTGRLDVDQTGATVALSASSGVFGFSEITSISTTVGESTVTPASNPSITFTGKVRAGESVSFGVKMPDGTSTTIKLSAVDENPGLGQFRISDDPAETAANFAAALRLKLDDTAKTELVSASTFAATNDFFAEDGIPKRVNAAGTALENGASRTVVWYTGEIASTNPRMSATAQVDDATKVGYGVRANEDGLLSMVKTLAAMSVAEYRNDDPTAKGRFSAMVERQMKAMSADTATNEGSVERIALELGVTKATVGRASERNIAYSGQLESLLGDIETVTMEETAMQLLALKTRLEASYQTTASVANLSLVNYLK</sequence>
<dbReference type="RefSeq" id="WP_092421935.1">
    <property type="nucleotide sequence ID" value="NZ_FPCK01000001.1"/>
</dbReference>
<gene>
    <name evidence="1" type="ORF">SAMN05216456_1108</name>
</gene>
<dbReference type="AlphaFoldDB" id="A0A1I7N7S3"/>
<dbReference type="EMBL" id="FPCK01000001">
    <property type="protein sequence ID" value="SFV30720.1"/>
    <property type="molecule type" value="Genomic_DNA"/>
</dbReference>
<protein>
    <submittedName>
        <fullName evidence="1">Flagellin FlgL</fullName>
    </submittedName>
</protein>
<keyword evidence="2" id="KW-1185">Reference proteome</keyword>
<evidence type="ECO:0000313" key="2">
    <source>
        <dbReference type="Proteomes" id="UP000199074"/>
    </source>
</evidence>
<name>A0A1I7N7S3_9HYPH</name>
<dbReference type="SUPFAM" id="SSF64518">
    <property type="entry name" value="Phase 1 flagellin"/>
    <property type="match status" value="1"/>
</dbReference>
<dbReference type="STRING" id="429728.SAMN05216456_1108"/>
<accession>A0A1I7N7S3</accession>
<dbReference type="Proteomes" id="UP000199074">
    <property type="component" value="Unassembled WGS sequence"/>
</dbReference>
<proteinExistence type="predicted"/>
<reference evidence="1 2" key="1">
    <citation type="submission" date="2016-10" db="EMBL/GenBank/DDBJ databases">
        <authorList>
            <person name="de Groot N.N."/>
        </authorList>
    </citation>
    <scope>NUCLEOTIDE SEQUENCE [LARGE SCALE GENOMIC DNA]</scope>
    <source>
        <strain evidence="1 2">IPL20</strain>
    </source>
</reference>
<keyword evidence="1" id="KW-0966">Cell projection</keyword>
<organism evidence="1 2">
    <name type="scientific">Devosia crocina</name>
    <dbReference type="NCBI Taxonomy" id="429728"/>
    <lineage>
        <taxon>Bacteria</taxon>
        <taxon>Pseudomonadati</taxon>
        <taxon>Pseudomonadota</taxon>
        <taxon>Alphaproteobacteria</taxon>
        <taxon>Hyphomicrobiales</taxon>
        <taxon>Devosiaceae</taxon>
        <taxon>Devosia</taxon>
    </lineage>
</organism>
<dbReference type="OrthoDB" id="7312911at2"/>
<evidence type="ECO:0000313" key="1">
    <source>
        <dbReference type="EMBL" id="SFV30720.1"/>
    </source>
</evidence>
<keyword evidence="1" id="KW-0282">Flagellum</keyword>